<evidence type="ECO:0000313" key="12">
    <source>
        <dbReference type="EMBL" id="NXR12344.1"/>
    </source>
</evidence>
<dbReference type="GO" id="GO:0005615">
    <property type="term" value="C:extracellular space"/>
    <property type="evidence" value="ECO:0007669"/>
    <property type="project" value="TreeGrafter"/>
</dbReference>
<reference evidence="12 13" key="1">
    <citation type="submission" date="2019-09" db="EMBL/GenBank/DDBJ databases">
        <title>Bird 10,000 Genomes (B10K) Project - Family phase.</title>
        <authorList>
            <person name="Zhang G."/>
        </authorList>
    </citation>
    <scope>NUCLEOTIDE SEQUENCE [LARGE SCALE GENOMIC DNA]</scope>
    <source>
        <strain evidence="12">B10K-DU-001-42</strain>
        <tissue evidence="12">Muscle</tissue>
    </source>
</reference>
<evidence type="ECO:0000256" key="2">
    <source>
        <dbReference type="ARBA" id="ARBA00006871"/>
    </source>
</evidence>
<keyword evidence="4" id="KW-0964">Secreted</keyword>
<evidence type="ECO:0000259" key="10">
    <source>
        <dbReference type="Pfam" id="PF01296"/>
    </source>
</evidence>
<dbReference type="GO" id="GO:0005184">
    <property type="term" value="F:neuropeptide hormone activity"/>
    <property type="evidence" value="ECO:0007669"/>
    <property type="project" value="TreeGrafter"/>
</dbReference>
<organism evidence="12 13">
    <name type="scientific">Semnornis frantzii</name>
    <dbReference type="NCBI Taxonomy" id="91796"/>
    <lineage>
        <taxon>Eukaryota</taxon>
        <taxon>Metazoa</taxon>
        <taxon>Chordata</taxon>
        <taxon>Craniata</taxon>
        <taxon>Vertebrata</taxon>
        <taxon>Euteleostomi</taxon>
        <taxon>Archelosauria</taxon>
        <taxon>Archosauria</taxon>
        <taxon>Dinosauria</taxon>
        <taxon>Saurischia</taxon>
        <taxon>Theropoda</taxon>
        <taxon>Coelurosauria</taxon>
        <taxon>Aves</taxon>
        <taxon>Neognathae</taxon>
        <taxon>Neoaves</taxon>
        <taxon>Telluraves</taxon>
        <taxon>Coraciimorphae</taxon>
        <taxon>Piciformes</taxon>
        <taxon>Ramphastidae</taxon>
        <taxon>Semnornis</taxon>
    </lineage>
</organism>
<feature type="domain" description="Galanin" evidence="10">
    <location>
        <begin position="5"/>
        <end position="21"/>
    </location>
</feature>
<dbReference type="Pfam" id="PF06540">
    <property type="entry name" value="GMAP"/>
    <property type="match status" value="1"/>
</dbReference>
<comment type="subcellular location">
    <subcellularLocation>
        <location evidence="1">Secreted</location>
    </subcellularLocation>
</comment>
<dbReference type="GO" id="GO:0007218">
    <property type="term" value="P:neuropeptide signaling pathway"/>
    <property type="evidence" value="ECO:0007669"/>
    <property type="project" value="UniProtKB-KW"/>
</dbReference>
<comment type="caution">
    <text evidence="12">The sequence shown here is derived from an EMBL/GenBank/DDBJ whole genome shotgun (WGS) entry which is preliminary data.</text>
</comment>
<protein>
    <recommendedName>
        <fullName evidence="3">Galanin peptides</fullName>
    </recommendedName>
</protein>
<keyword evidence="6" id="KW-0372">Hormone</keyword>
<dbReference type="Proteomes" id="UP000536381">
    <property type="component" value="Unassembled WGS sequence"/>
</dbReference>
<dbReference type="InterPro" id="IPR013068">
    <property type="entry name" value="GMAP"/>
</dbReference>
<dbReference type="GO" id="GO:0031763">
    <property type="term" value="F:galanin receptor binding"/>
    <property type="evidence" value="ECO:0007669"/>
    <property type="project" value="TreeGrafter"/>
</dbReference>
<evidence type="ECO:0000256" key="5">
    <source>
        <dbReference type="ARBA" id="ARBA00022685"/>
    </source>
</evidence>
<accession>A0A7L2ILE7</accession>
<feature type="non-terminal residue" evidence="12">
    <location>
        <position position="1"/>
    </location>
</feature>
<dbReference type="GO" id="GO:0030141">
    <property type="term" value="C:secretory granule"/>
    <property type="evidence" value="ECO:0007669"/>
    <property type="project" value="TreeGrafter"/>
</dbReference>
<keyword evidence="7" id="KW-0732">Signal</keyword>
<dbReference type="Pfam" id="PF01296">
    <property type="entry name" value="Galanin"/>
    <property type="match status" value="1"/>
</dbReference>
<feature type="compositionally biased region" description="Basic and acidic residues" evidence="9">
    <location>
        <begin position="8"/>
        <end position="29"/>
    </location>
</feature>
<feature type="domain" description="Galanin message associated peptide (GMAP)" evidence="11">
    <location>
        <begin position="22"/>
        <end position="60"/>
    </location>
</feature>
<comment type="similarity">
    <text evidence="2">Belongs to the galanin family.</text>
</comment>
<evidence type="ECO:0000259" key="11">
    <source>
        <dbReference type="Pfam" id="PF06540"/>
    </source>
</evidence>
<dbReference type="OrthoDB" id="8721537at2759"/>
<feature type="non-terminal residue" evidence="12">
    <location>
        <position position="60"/>
    </location>
</feature>
<dbReference type="InterPro" id="IPR008174">
    <property type="entry name" value="Galanin"/>
</dbReference>
<keyword evidence="13" id="KW-1185">Reference proteome</keyword>
<sequence>FAVSPDAVDNHRSLNEKHGLAGKRELQPEEDLRSGALGKALPDENVLHTLMEFLTYLHLK</sequence>
<dbReference type="PANTHER" id="PTHR16839:SF1">
    <property type="entry name" value="GALANIN PEPTIDES"/>
    <property type="match status" value="1"/>
</dbReference>
<evidence type="ECO:0000256" key="7">
    <source>
        <dbReference type="ARBA" id="ARBA00022729"/>
    </source>
</evidence>
<dbReference type="AlphaFoldDB" id="A0A7L2ILE7"/>
<evidence type="ECO:0000256" key="3">
    <source>
        <dbReference type="ARBA" id="ARBA00019079"/>
    </source>
</evidence>
<evidence type="ECO:0000256" key="4">
    <source>
        <dbReference type="ARBA" id="ARBA00022525"/>
    </source>
</evidence>
<name>A0A7L2ILE7_9PICI</name>
<evidence type="ECO:0000256" key="9">
    <source>
        <dbReference type="SAM" id="MobiDB-lite"/>
    </source>
</evidence>
<keyword evidence="8" id="KW-0527">Neuropeptide</keyword>
<gene>
    <name evidence="12" type="primary">Gal</name>
    <name evidence="12" type="ORF">SEMFRA_R04156</name>
</gene>
<dbReference type="EMBL" id="VWYK01081929">
    <property type="protein sequence ID" value="NXR12344.1"/>
    <property type="molecule type" value="Genomic_DNA"/>
</dbReference>
<evidence type="ECO:0000313" key="13">
    <source>
        <dbReference type="Proteomes" id="UP000536381"/>
    </source>
</evidence>
<feature type="region of interest" description="Disordered" evidence="9">
    <location>
        <begin position="1"/>
        <end position="29"/>
    </location>
</feature>
<dbReference type="PANTHER" id="PTHR16839">
    <property type="entry name" value="GALANIN"/>
    <property type="match status" value="1"/>
</dbReference>
<dbReference type="InterPro" id="IPR008175">
    <property type="entry name" value="Galanin_pre"/>
</dbReference>
<keyword evidence="5" id="KW-0165">Cleavage on pair of basic residues</keyword>
<proteinExistence type="inferred from homology"/>
<evidence type="ECO:0000256" key="8">
    <source>
        <dbReference type="ARBA" id="ARBA00023320"/>
    </source>
</evidence>
<evidence type="ECO:0000256" key="6">
    <source>
        <dbReference type="ARBA" id="ARBA00022702"/>
    </source>
</evidence>
<evidence type="ECO:0000256" key="1">
    <source>
        <dbReference type="ARBA" id="ARBA00004613"/>
    </source>
</evidence>